<dbReference type="Proteomes" id="UP000094527">
    <property type="component" value="Unassembled WGS sequence"/>
</dbReference>
<evidence type="ECO:0000256" key="1">
    <source>
        <dbReference type="SAM" id="SignalP"/>
    </source>
</evidence>
<proteinExistence type="predicted"/>
<keyword evidence="1" id="KW-0732">Signal</keyword>
<dbReference type="GO" id="GO:0005549">
    <property type="term" value="F:odorant binding"/>
    <property type="evidence" value="ECO:0007669"/>
    <property type="project" value="InterPro"/>
</dbReference>
<evidence type="ECO:0000313" key="2">
    <source>
        <dbReference type="EMBL" id="ODM96388.1"/>
    </source>
</evidence>
<organism evidence="2 3">
    <name type="scientific">Orchesella cincta</name>
    <name type="common">Springtail</name>
    <name type="synonym">Podura cincta</name>
    <dbReference type="NCBI Taxonomy" id="48709"/>
    <lineage>
        <taxon>Eukaryota</taxon>
        <taxon>Metazoa</taxon>
        <taxon>Ecdysozoa</taxon>
        <taxon>Arthropoda</taxon>
        <taxon>Hexapoda</taxon>
        <taxon>Collembola</taxon>
        <taxon>Entomobryomorpha</taxon>
        <taxon>Entomobryoidea</taxon>
        <taxon>Orchesellidae</taxon>
        <taxon>Orchesellinae</taxon>
        <taxon>Orchesella</taxon>
    </lineage>
</organism>
<gene>
    <name evidence="2" type="ORF">Ocin01_10289</name>
</gene>
<feature type="chain" id="PRO_5008904531" evidence="1">
    <location>
        <begin position="26"/>
        <end position="170"/>
    </location>
</feature>
<reference evidence="2 3" key="1">
    <citation type="journal article" date="2016" name="Genome Biol. Evol.">
        <title>Gene Family Evolution Reflects Adaptation to Soil Environmental Stressors in the Genome of the Collembolan Orchesella cincta.</title>
        <authorList>
            <person name="Faddeeva-Vakhrusheva A."/>
            <person name="Derks M.F."/>
            <person name="Anvar S.Y."/>
            <person name="Agamennone V."/>
            <person name="Suring W."/>
            <person name="Smit S."/>
            <person name="van Straalen N.M."/>
            <person name="Roelofs D."/>
        </authorList>
    </citation>
    <scope>NUCLEOTIDE SEQUENCE [LARGE SCALE GENOMIC DNA]</scope>
    <source>
        <tissue evidence="2">Mixed pool</tissue>
    </source>
</reference>
<accession>A0A1D2MU15</accession>
<feature type="signal peptide" evidence="1">
    <location>
        <begin position="1"/>
        <end position="25"/>
    </location>
</feature>
<comment type="caution">
    <text evidence="2">The sequence shown here is derived from an EMBL/GenBank/DDBJ whole genome shotgun (WGS) entry which is preliminary data.</text>
</comment>
<protein>
    <submittedName>
        <fullName evidence="2">Uncharacterized protein</fullName>
    </submittedName>
</protein>
<dbReference type="InterPro" id="IPR036728">
    <property type="entry name" value="PBP_GOBP_sf"/>
</dbReference>
<name>A0A1D2MU15_ORCCI</name>
<dbReference type="Gene3D" id="1.10.238.20">
    <property type="entry name" value="Pheromone/general odorant binding protein domain"/>
    <property type="match status" value="1"/>
</dbReference>
<dbReference type="AlphaFoldDB" id="A0A1D2MU15"/>
<sequence>MNFRERLCFSVVIAVAVAASYQVSGHNIKDIKCLGEKIDLSTFFSGFMECAAGVLSQEDFDKLKDPNTSPEIKKEIGKRAHENTCISVCQWKNHTHMLTADGKINEEKLPEIIKIFPEAAREPFTTGLKKCDTDHASAFSDADNCKGYKGFAECLHVLYKDVCKEEMPCE</sequence>
<dbReference type="EMBL" id="LJIJ01000544">
    <property type="protein sequence ID" value="ODM96388.1"/>
    <property type="molecule type" value="Genomic_DNA"/>
</dbReference>
<keyword evidence="3" id="KW-1185">Reference proteome</keyword>
<dbReference type="OMA" id="FMEICEI"/>
<evidence type="ECO:0000313" key="3">
    <source>
        <dbReference type="Proteomes" id="UP000094527"/>
    </source>
</evidence>